<reference evidence="4" key="1">
    <citation type="journal article" date="2018" name="Science">
        <title>A primordial and reversible TCA cycle in a facultatively chemolithoautotrophic thermophile.</title>
        <authorList>
            <person name="Nunoura T."/>
            <person name="Chikaraishi Y."/>
            <person name="Izaki R."/>
            <person name="Suwa T."/>
            <person name="Sato T."/>
            <person name="Harada T."/>
            <person name="Mori K."/>
            <person name="Kato Y."/>
            <person name="Miyazaki M."/>
            <person name="Shimamura S."/>
            <person name="Yanagawa K."/>
            <person name="Shuto A."/>
            <person name="Ohkouchi N."/>
            <person name="Fujita N."/>
            <person name="Takaki Y."/>
            <person name="Atomi H."/>
            <person name="Takai K."/>
        </authorList>
    </citation>
    <scope>NUCLEOTIDE SEQUENCE [LARGE SCALE GENOMIC DNA]</scope>
    <source>
        <strain evidence="4">DSM 17441 / JCM 13301 / NBRC 103674 / ABI70S6</strain>
    </source>
</reference>
<evidence type="ECO:0000313" key="4">
    <source>
        <dbReference type="Proteomes" id="UP000063234"/>
    </source>
</evidence>
<keyword evidence="1 2" id="KW-0238">DNA-binding</keyword>
<dbReference type="Proteomes" id="UP000063234">
    <property type="component" value="Chromosome"/>
</dbReference>
<dbReference type="InterPro" id="IPR004401">
    <property type="entry name" value="YbaB/EbfC"/>
</dbReference>
<evidence type="ECO:0000256" key="2">
    <source>
        <dbReference type="HAMAP-Rule" id="MF_00274"/>
    </source>
</evidence>
<evidence type="ECO:0000256" key="1">
    <source>
        <dbReference type="ARBA" id="ARBA00023125"/>
    </source>
</evidence>
<sequence length="108" mass="11993">MKGMDIFNLMKDFQKIKAKIEDMKESLKEKTVEGYAGGGMVKVVVTGAQEVVSIDVDDTIWESMDKDTIEDLITAAVNDGLRKSKELVEEEMKRMATEIGIPIPNLLG</sequence>
<accession>A0A0S3QS87</accession>
<gene>
    <name evidence="3" type="ORF">TST_0381</name>
</gene>
<dbReference type="Pfam" id="PF02575">
    <property type="entry name" value="YbaB_DNA_bd"/>
    <property type="match status" value="1"/>
</dbReference>
<dbReference type="GO" id="GO:0005829">
    <property type="term" value="C:cytosol"/>
    <property type="evidence" value="ECO:0007669"/>
    <property type="project" value="TreeGrafter"/>
</dbReference>
<comment type="similarity">
    <text evidence="2">Belongs to the YbaB/EbfC family.</text>
</comment>
<dbReference type="GO" id="GO:0043590">
    <property type="term" value="C:bacterial nucleoid"/>
    <property type="evidence" value="ECO:0007669"/>
    <property type="project" value="UniProtKB-UniRule"/>
</dbReference>
<dbReference type="PATRIC" id="fig|1298851.3.peg.392"/>
<comment type="subunit">
    <text evidence="2">Homodimer.</text>
</comment>
<dbReference type="GO" id="GO:0003677">
    <property type="term" value="F:DNA binding"/>
    <property type="evidence" value="ECO:0007669"/>
    <property type="project" value="UniProtKB-UniRule"/>
</dbReference>
<dbReference type="NCBIfam" id="TIGR00103">
    <property type="entry name" value="DNA_YbaB_EbfC"/>
    <property type="match status" value="1"/>
</dbReference>
<comment type="subcellular location">
    <subcellularLocation>
        <location evidence="2">Cytoplasm</location>
        <location evidence="2">Nucleoid</location>
    </subcellularLocation>
</comment>
<dbReference type="PANTHER" id="PTHR33449:SF1">
    <property type="entry name" value="NUCLEOID-ASSOCIATED PROTEIN YBAB"/>
    <property type="match status" value="1"/>
</dbReference>
<comment type="function">
    <text evidence="2">Binds to DNA and alters its conformation. May be involved in regulation of gene expression, nucleoid organization and DNA protection.</text>
</comment>
<dbReference type="SUPFAM" id="SSF82607">
    <property type="entry name" value="YbaB-like"/>
    <property type="match status" value="1"/>
</dbReference>
<keyword evidence="2" id="KW-0963">Cytoplasm</keyword>
<dbReference type="EMBL" id="AP013035">
    <property type="protein sequence ID" value="BAT71189.1"/>
    <property type="molecule type" value="Genomic_DNA"/>
</dbReference>
<keyword evidence="4" id="KW-1185">Reference proteome</keyword>
<organism evidence="3 4">
    <name type="scientific">Thermosulfidibacter takaii (strain DSM 17441 / JCM 13301 / NBRC 103674 / ABI70S6)</name>
    <dbReference type="NCBI Taxonomy" id="1298851"/>
    <lineage>
        <taxon>Bacteria</taxon>
        <taxon>Pseudomonadati</taxon>
        <taxon>Thermosulfidibacterota</taxon>
        <taxon>Thermosulfidibacteria</taxon>
        <taxon>Thermosulfidibacterales</taxon>
        <taxon>Thermosulfidibacteraceae</taxon>
    </lineage>
</organism>
<name>A0A0S3QS87_THET7</name>
<dbReference type="STRING" id="1298851.TST_0381"/>
<dbReference type="HAMAP" id="MF_00274">
    <property type="entry name" value="DNA_YbaB_EbfC"/>
    <property type="match status" value="1"/>
</dbReference>
<dbReference type="InterPro" id="IPR036894">
    <property type="entry name" value="YbaB-like_sf"/>
</dbReference>
<proteinExistence type="inferred from homology"/>
<dbReference type="KEGG" id="ttk:TST_0381"/>
<evidence type="ECO:0000313" key="3">
    <source>
        <dbReference type="EMBL" id="BAT71189.1"/>
    </source>
</evidence>
<protein>
    <recommendedName>
        <fullName evidence="2">Nucleoid-associated protein TST_0381</fullName>
    </recommendedName>
</protein>
<dbReference type="PIRSF" id="PIRSF004555">
    <property type="entry name" value="UCP004555"/>
    <property type="match status" value="1"/>
</dbReference>
<dbReference type="PANTHER" id="PTHR33449">
    <property type="entry name" value="NUCLEOID-ASSOCIATED PROTEIN YBAB"/>
    <property type="match status" value="1"/>
</dbReference>
<dbReference type="AlphaFoldDB" id="A0A0S3QS87"/>
<dbReference type="Gene3D" id="3.30.1310.10">
    <property type="entry name" value="Nucleoid-associated protein YbaB-like domain"/>
    <property type="match status" value="1"/>
</dbReference>